<dbReference type="SMART" id="SM00249">
    <property type="entry name" value="PHD"/>
    <property type="match status" value="2"/>
</dbReference>
<dbReference type="GO" id="GO:0008270">
    <property type="term" value="F:zinc ion binding"/>
    <property type="evidence" value="ECO:0007669"/>
    <property type="project" value="UniProtKB-KW"/>
</dbReference>
<feature type="domain" description="Zinc finger PHD-type" evidence="6">
    <location>
        <begin position="93"/>
        <end position="151"/>
    </location>
</feature>
<organism evidence="7 8">
    <name type="scientific">Morus notabilis</name>
    <dbReference type="NCBI Taxonomy" id="981085"/>
    <lineage>
        <taxon>Eukaryota</taxon>
        <taxon>Viridiplantae</taxon>
        <taxon>Streptophyta</taxon>
        <taxon>Embryophyta</taxon>
        <taxon>Tracheophyta</taxon>
        <taxon>Spermatophyta</taxon>
        <taxon>Magnoliopsida</taxon>
        <taxon>eudicotyledons</taxon>
        <taxon>Gunneridae</taxon>
        <taxon>Pentapetalae</taxon>
        <taxon>rosids</taxon>
        <taxon>fabids</taxon>
        <taxon>Rosales</taxon>
        <taxon>Moraceae</taxon>
        <taxon>Moreae</taxon>
        <taxon>Morus</taxon>
    </lineage>
</organism>
<evidence type="ECO:0000256" key="2">
    <source>
        <dbReference type="ARBA" id="ARBA00022737"/>
    </source>
</evidence>
<protein>
    <recommendedName>
        <fullName evidence="6">Zinc finger PHD-type domain-containing protein</fullName>
    </recommendedName>
</protein>
<dbReference type="EMBL" id="KE346217">
    <property type="protein sequence ID" value="EXC30843.1"/>
    <property type="molecule type" value="Genomic_DNA"/>
</dbReference>
<dbReference type="STRING" id="981085.W9SFW6"/>
<feature type="domain" description="Zinc finger PHD-type" evidence="6">
    <location>
        <begin position="33"/>
        <end position="79"/>
    </location>
</feature>
<sequence>MERRSIEKKLSFCHFSHEHPLKQTNSPPKANILCAACRLNISSGNKDYYTCKTCPFFLHNVCHNMPQKTEHPAHPTHHLTLQISPSSSIETLKCEACGDHVNGFYYSCSECSLCYHVLCSALPLSVSVSSHTHQLKLTFSPPYNFSCDICSKPSYNGWLYRCQICEFDTHLLCAISNRRTQSFPNTLNGESTYSSSKNSRGIRRSSDHSSEGDGVMQLVTQALLCHNEESVNDQELIERNAVFRLHSPKQNLNVKSTHCSVGPLDQTEAETGNTSPNPGKPFLHQSPLPAAVSEDMSTIPSFQFSDAYFSIDLAKSYSSYDPKNKARTEANDDQGAKGSGPEVEGTINSYKNTDQISNLKFSDFRQDQKQLSYCNKGTGLIYSLSMGRDEKLMKEAFLVRSDTLTREELAKFKGKKSKSANETKGKSAIANQISRSDTDRSSGSSWQKILFRFCFAT</sequence>
<dbReference type="InterPro" id="IPR001965">
    <property type="entry name" value="Znf_PHD"/>
</dbReference>
<proteinExistence type="predicted"/>
<name>W9SFW6_9ROSA</name>
<evidence type="ECO:0000256" key="5">
    <source>
        <dbReference type="SAM" id="MobiDB-lite"/>
    </source>
</evidence>
<feature type="region of interest" description="Disordered" evidence="5">
    <location>
        <begin position="321"/>
        <end position="349"/>
    </location>
</feature>
<dbReference type="InterPro" id="IPR004146">
    <property type="entry name" value="DC1"/>
</dbReference>
<reference evidence="8" key="1">
    <citation type="submission" date="2013-01" db="EMBL/GenBank/DDBJ databases">
        <title>Draft Genome Sequence of a Mulberry Tree, Morus notabilis C.K. Schneid.</title>
        <authorList>
            <person name="He N."/>
            <person name="Zhao S."/>
        </authorList>
    </citation>
    <scope>NUCLEOTIDE SEQUENCE</scope>
</reference>
<feature type="region of interest" description="Disordered" evidence="5">
    <location>
        <begin position="186"/>
        <end position="212"/>
    </location>
</feature>
<dbReference type="SUPFAM" id="SSF57889">
    <property type="entry name" value="Cysteine-rich domain"/>
    <property type="match status" value="1"/>
</dbReference>
<evidence type="ECO:0000259" key="6">
    <source>
        <dbReference type="SMART" id="SM00249"/>
    </source>
</evidence>
<keyword evidence="1" id="KW-0479">Metal-binding</keyword>
<keyword evidence="8" id="KW-1185">Reference proteome</keyword>
<dbReference type="eggNOG" id="ENOG502RYES">
    <property type="taxonomic scope" value="Eukaryota"/>
</dbReference>
<feature type="compositionally biased region" description="Polar residues" evidence="5">
    <location>
        <begin position="186"/>
        <end position="199"/>
    </location>
</feature>
<dbReference type="Proteomes" id="UP000030645">
    <property type="component" value="Unassembled WGS sequence"/>
</dbReference>
<evidence type="ECO:0000313" key="7">
    <source>
        <dbReference type="EMBL" id="EXC30843.1"/>
    </source>
</evidence>
<keyword evidence="3" id="KW-0863">Zinc-finger</keyword>
<dbReference type="PANTHER" id="PTHR46288">
    <property type="entry name" value="PHORBOL-ESTER/DAG-TYPE DOMAIN-CONTAINING PROTEIN"/>
    <property type="match status" value="1"/>
</dbReference>
<dbReference type="InterPro" id="IPR046349">
    <property type="entry name" value="C1-like_sf"/>
</dbReference>
<feature type="region of interest" description="Disordered" evidence="5">
    <location>
        <begin position="414"/>
        <end position="442"/>
    </location>
</feature>
<evidence type="ECO:0000313" key="8">
    <source>
        <dbReference type="Proteomes" id="UP000030645"/>
    </source>
</evidence>
<evidence type="ECO:0000256" key="3">
    <source>
        <dbReference type="ARBA" id="ARBA00022771"/>
    </source>
</evidence>
<dbReference type="AlphaFoldDB" id="W9SFW6"/>
<evidence type="ECO:0000256" key="1">
    <source>
        <dbReference type="ARBA" id="ARBA00022723"/>
    </source>
</evidence>
<evidence type="ECO:0000256" key="4">
    <source>
        <dbReference type="ARBA" id="ARBA00022833"/>
    </source>
</evidence>
<dbReference type="PANTHER" id="PTHR46288:SF17">
    <property type="entry name" value="CYSTEINE_HISTIDINE-RICH C1 DOMAIN PROTEIN"/>
    <property type="match status" value="1"/>
</dbReference>
<dbReference type="KEGG" id="mnt:21410623"/>
<keyword evidence="2" id="KW-0677">Repeat</keyword>
<gene>
    <name evidence="7" type="ORF">L484_028022</name>
</gene>
<dbReference type="Pfam" id="PF03107">
    <property type="entry name" value="C1_2"/>
    <property type="match status" value="3"/>
</dbReference>
<dbReference type="OrthoDB" id="1483207at2759"/>
<accession>W9SFW6</accession>
<keyword evidence="4" id="KW-0862">Zinc</keyword>